<evidence type="ECO:0000313" key="2">
    <source>
        <dbReference type="EMBL" id="OLY82494.1"/>
    </source>
</evidence>
<dbReference type="InterPro" id="IPR011502">
    <property type="entry name" value="Nucleoporin_Nup85"/>
</dbReference>
<dbReference type="OrthoDB" id="5551408at2759"/>
<evidence type="ECO:0000256" key="1">
    <source>
        <dbReference type="RuleBase" id="RU365073"/>
    </source>
</evidence>
<keyword evidence="1" id="KW-0539">Nucleus</keyword>
<dbReference type="STRING" id="133383.A0A1R0H024"/>
<organism evidence="2 3">
    <name type="scientific">Smittium mucronatum</name>
    <dbReference type="NCBI Taxonomy" id="133383"/>
    <lineage>
        <taxon>Eukaryota</taxon>
        <taxon>Fungi</taxon>
        <taxon>Fungi incertae sedis</taxon>
        <taxon>Zoopagomycota</taxon>
        <taxon>Kickxellomycotina</taxon>
        <taxon>Harpellomycetes</taxon>
        <taxon>Harpellales</taxon>
        <taxon>Legeriomycetaceae</taxon>
        <taxon>Smittium</taxon>
    </lineage>
</organism>
<proteinExistence type="inferred from homology"/>
<keyword evidence="1" id="KW-0472">Membrane</keyword>
<reference evidence="2 3" key="1">
    <citation type="journal article" date="2016" name="Mol. Biol. Evol.">
        <title>Genome-Wide Survey of Gut Fungi (Harpellales) Reveals the First Horizontally Transferred Ubiquitin Gene from a Mosquito Host.</title>
        <authorList>
            <person name="Wang Y."/>
            <person name="White M.M."/>
            <person name="Kvist S."/>
            <person name="Moncalvo J.M."/>
        </authorList>
    </citation>
    <scope>NUCLEOTIDE SEQUENCE [LARGE SCALE GENOMIC DNA]</scope>
    <source>
        <strain evidence="2 3">ALG-7-W6</strain>
    </source>
</reference>
<evidence type="ECO:0000313" key="3">
    <source>
        <dbReference type="Proteomes" id="UP000187455"/>
    </source>
</evidence>
<dbReference type="GO" id="GO:0031965">
    <property type="term" value="C:nuclear membrane"/>
    <property type="evidence" value="ECO:0007669"/>
    <property type="project" value="UniProtKB-UniRule"/>
</dbReference>
<protein>
    <recommendedName>
        <fullName evidence="1">Nuclear pore complex protein Nup85</fullName>
    </recommendedName>
</protein>
<keyword evidence="1" id="KW-0811">Translocation</keyword>
<keyword evidence="1" id="KW-0813">Transport</keyword>
<dbReference type="Pfam" id="PF07575">
    <property type="entry name" value="Nucleopor_Nup85"/>
    <property type="match status" value="1"/>
</dbReference>
<keyword evidence="3" id="KW-1185">Reference proteome</keyword>
<comment type="subcellular location">
    <subcellularLocation>
        <location evidence="1">Nucleus</location>
        <location evidence="1">Nuclear pore complex</location>
    </subcellularLocation>
</comment>
<keyword evidence="1" id="KW-0653">Protein transport</keyword>
<comment type="function">
    <text evidence="1">Functions as a component of the nuclear pore complex (NPC).</text>
</comment>
<name>A0A1R0H024_9FUNG</name>
<comment type="caution">
    <text evidence="2">The sequence shown here is derived from an EMBL/GenBank/DDBJ whole genome shotgun (WGS) entry which is preliminary data.</text>
</comment>
<dbReference type="Proteomes" id="UP000187455">
    <property type="component" value="Unassembled WGS sequence"/>
</dbReference>
<comment type="similarity">
    <text evidence="1">Belongs to the nucleoporin Nup85 family.</text>
</comment>
<keyword evidence="1" id="KW-0906">Nuclear pore complex</keyword>
<dbReference type="GO" id="GO:0015031">
    <property type="term" value="P:protein transport"/>
    <property type="evidence" value="ECO:0007669"/>
    <property type="project" value="UniProtKB-KW"/>
</dbReference>
<gene>
    <name evidence="2" type="ORF">AYI68_g3385</name>
</gene>
<comment type="subunit">
    <text evidence="1">Component of the nuclear pore complex (NPC).</text>
</comment>
<dbReference type="EMBL" id="LSSL01001485">
    <property type="protein sequence ID" value="OLY82494.1"/>
    <property type="molecule type" value="Genomic_DNA"/>
</dbReference>
<dbReference type="GO" id="GO:0005643">
    <property type="term" value="C:nuclear pore"/>
    <property type="evidence" value="ECO:0007669"/>
    <property type="project" value="UniProtKB-SubCell"/>
</dbReference>
<dbReference type="AlphaFoldDB" id="A0A1R0H024"/>
<keyword evidence="1" id="KW-0509">mRNA transport</keyword>
<dbReference type="GO" id="GO:0051028">
    <property type="term" value="P:mRNA transport"/>
    <property type="evidence" value="ECO:0007669"/>
    <property type="project" value="UniProtKB-KW"/>
</dbReference>
<accession>A0A1R0H024</accession>
<sequence>MATKQLDIKQYASAINLYGYIGQYDRIKEISSLILSDYLNSGEPKNLFCIQSINKSVVSRVGILKSLAIYLDIISLMIEDSTEELWVPIISFFKSSPEPNQVWPVLLVDLISLLNNGDFIGACSSENLYQLLASCQLLIDSSSKELMYMPMINSTGHSIVSKFKSVKDVDDSIQLLIYSCLKAISVF</sequence>